<gene>
    <name evidence="4" type="ORF">NMP03_08020</name>
</gene>
<dbReference type="Gene3D" id="3.30.70.1070">
    <property type="entry name" value="Sporulation related repeat"/>
    <property type="match status" value="1"/>
</dbReference>
<dbReference type="RefSeq" id="WP_256507949.1">
    <property type="nucleotide sequence ID" value="NZ_CP101740.1"/>
</dbReference>
<feature type="region of interest" description="Disordered" evidence="1">
    <location>
        <begin position="117"/>
        <end position="167"/>
    </location>
</feature>
<dbReference type="PROSITE" id="PS51724">
    <property type="entry name" value="SPOR"/>
    <property type="match status" value="1"/>
</dbReference>
<feature type="compositionally biased region" description="Low complexity" evidence="1">
    <location>
        <begin position="118"/>
        <end position="130"/>
    </location>
</feature>
<proteinExistence type="predicted"/>
<dbReference type="InterPro" id="IPR036680">
    <property type="entry name" value="SPOR-like_sf"/>
</dbReference>
<dbReference type="SUPFAM" id="SSF110997">
    <property type="entry name" value="Sporulation related repeat"/>
    <property type="match status" value="1"/>
</dbReference>
<keyword evidence="2" id="KW-0812">Transmembrane</keyword>
<evidence type="ECO:0000313" key="4">
    <source>
        <dbReference type="EMBL" id="UUL84115.1"/>
    </source>
</evidence>
<evidence type="ECO:0000256" key="2">
    <source>
        <dbReference type="SAM" id="Phobius"/>
    </source>
</evidence>
<organism evidence="4 5">
    <name type="scientific">Sphingomonas qomolangmaensis</name>
    <dbReference type="NCBI Taxonomy" id="2918765"/>
    <lineage>
        <taxon>Bacteria</taxon>
        <taxon>Pseudomonadati</taxon>
        <taxon>Pseudomonadota</taxon>
        <taxon>Alphaproteobacteria</taxon>
        <taxon>Sphingomonadales</taxon>
        <taxon>Sphingomonadaceae</taxon>
        <taxon>Sphingomonas</taxon>
    </lineage>
</organism>
<evidence type="ECO:0000256" key="1">
    <source>
        <dbReference type="SAM" id="MobiDB-lite"/>
    </source>
</evidence>
<feature type="transmembrane region" description="Helical" evidence="2">
    <location>
        <begin position="37"/>
        <end position="58"/>
    </location>
</feature>
<feature type="domain" description="SPOR" evidence="3">
    <location>
        <begin position="164"/>
        <end position="245"/>
    </location>
</feature>
<dbReference type="InterPro" id="IPR007730">
    <property type="entry name" value="SPOR-like_dom"/>
</dbReference>
<dbReference type="Pfam" id="PF05036">
    <property type="entry name" value="SPOR"/>
    <property type="match status" value="1"/>
</dbReference>
<evidence type="ECO:0000313" key="5">
    <source>
        <dbReference type="Proteomes" id="UP001058533"/>
    </source>
</evidence>
<keyword evidence="5" id="KW-1185">Reference proteome</keyword>
<dbReference type="EMBL" id="CP101740">
    <property type="protein sequence ID" value="UUL84115.1"/>
    <property type="molecule type" value="Genomic_DNA"/>
</dbReference>
<protein>
    <submittedName>
        <fullName evidence="4">SPOR domain-containing protein</fullName>
    </submittedName>
</protein>
<keyword evidence="2" id="KW-0472">Membrane</keyword>
<accession>A0ABY5LAZ4</accession>
<name>A0ABY5LAZ4_9SPHN</name>
<reference evidence="4" key="1">
    <citation type="submission" date="2022-07" db="EMBL/GenBank/DDBJ databases">
        <title>Sphingomonas sp. nov., a novel bacterium isolated from the north slope of the Mount Everest.</title>
        <authorList>
            <person name="Cui X."/>
            <person name="Liu Y."/>
        </authorList>
    </citation>
    <scope>NUCLEOTIDE SEQUENCE</scope>
    <source>
        <strain evidence="4">S5-59</strain>
    </source>
</reference>
<keyword evidence="2" id="KW-1133">Transmembrane helix</keyword>
<dbReference type="Proteomes" id="UP001058533">
    <property type="component" value="Chromosome"/>
</dbReference>
<sequence>MTTLEMTGDSIERDEDRLPWLETVDDGYDDRPSMLRLVLLIGVGLAVIAAAVAGLYWYQDRRVTGGSGELIAAPEGDYKVKPDQPGGMRVAGEGDAVFKTSEGSATKARVDLSAVPEAPVAGRAQPQAVPVAPPSGRRVEADVPPPSGRLSAAAPATATPPPAATGGGGAVVQLGSFPSDAVAQASWKQLSSRFGYLAGLGQSIQAAEVNGRTVHRLRVNAGSNAQAREICGKLKIAGEACFVVS</sequence>
<evidence type="ECO:0000259" key="3">
    <source>
        <dbReference type="PROSITE" id="PS51724"/>
    </source>
</evidence>